<feature type="transmembrane region" description="Helical" evidence="6">
    <location>
        <begin position="271"/>
        <end position="288"/>
    </location>
</feature>
<comment type="similarity">
    <text evidence="2">Belongs to the EamA transporter family.</text>
</comment>
<feature type="transmembrane region" description="Helical" evidence="6">
    <location>
        <begin position="125"/>
        <end position="142"/>
    </location>
</feature>
<accession>A0A558D3Q0</accession>
<name>A0A558D3Q0_9GAMM</name>
<evidence type="ECO:0000256" key="5">
    <source>
        <dbReference type="ARBA" id="ARBA00023136"/>
    </source>
</evidence>
<dbReference type="Pfam" id="PF00892">
    <property type="entry name" value="EamA"/>
    <property type="match status" value="2"/>
</dbReference>
<dbReference type="SUPFAM" id="SSF103481">
    <property type="entry name" value="Multidrug resistance efflux transporter EmrE"/>
    <property type="match status" value="2"/>
</dbReference>
<feature type="transmembrane region" description="Helical" evidence="6">
    <location>
        <begin position="65"/>
        <end position="88"/>
    </location>
</feature>
<feature type="transmembrane region" description="Helical" evidence="6">
    <location>
        <begin position="154"/>
        <end position="173"/>
    </location>
</feature>
<evidence type="ECO:0000256" key="1">
    <source>
        <dbReference type="ARBA" id="ARBA00004141"/>
    </source>
</evidence>
<protein>
    <submittedName>
        <fullName evidence="8">DMT family transporter</fullName>
    </submittedName>
</protein>
<dbReference type="InterPro" id="IPR037185">
    <property type="entry name" value="EmrE-like"/>
</dbReference>
<evidence type="ECO:0000256" key="6">
    <source>
        <dbReference type="SAM" id="Phobius"/>
    </source>
</evidence>
<evidence type="ECO:0000256" key="3">
    <source>
        <dbReference type="ARBA" id="ARBA00022692"/>
    </source>
</evidence>
<dbReference type="Gene3D" id="1.10.3730.20">
    <property type="match status" value="1"/>
</dbReference>
<feature type="transmembrane region" description="Helical" evidence="6">
    <location>
        <begin position="216"/>
        <end position="236"/>
    </location>
</feature>
<organism evidence="8 9">
    <name type="scientific">Sedimenticola thiotaurini</name>
    <dbReference type="NCBI Taxonomy" id="1543721"/>
    <lineage>
        <taxon>Bacteria</taxon>
        <taxon>Pseudomonadati</taxon>
        <taxon>Pseudomonadota</taxon>
        <taxon>Gammaproteobacteria</taxon>
        <taxon>Chromatiales</taxon>
        <taxon>Sedimenticolaceae</taxon>
        <taxon>Sedimenticola</taxon>
    </lineage>
</organism>
<feature type="transmembrane region" description="Helical" evidence="6">
    <location>
        <begin position="35"/>
        <end position="53"/>
    </location>
</feature>
<dbReference type="InterPro" id="IPR000620">
    <property type="entry name" value="EamA_dom"/>
</dbReference>
<evidence type="ECO:0000259" key="7">
    <source>
        <dbReference type="Pfam" id="PF00892"/>
    </source>
</evidence>
<sequence length="302" mass="32942">MPSPQLLRWIPLLFVLLWSTGFIGAKYALPYAEPFTVLALRMYITLAVFLLLIKFYSPKWPTRTGVLHSMVVGSLVHSAYLGGVFAAINAGMAAGLASLLVGLQPILTALIAWGWMGDRISKKQLLGLFLGILGVAAVLILGKSGNNALEVTTVSLLFALMALLGITLGTLYQKRYCSKIDLLPGTFYQYLTNALIMTALSLSFETGEVQWEPQFIAALLWLVFGLSLSAILLLMLMIREGESTKVAAYFYLTPPVTAVLAWLLFDEQLTIWSMAGIGLTTYGVYLVIRNTPASIKPTVPAK</sequence>
<feature type="transmembrane region" description="Helical" evidence="6">
    <location>
        <begin position="185"/>
        <end position="204"/>
    </location>
</feature>
<evidence type="ECO:0000256" key="2">
    <source>
        <dbReference type="ARBA" id="ARBA00007362"/>
    </source>
</evidence>
<evidence type="ECO:0000313" key="8">
    <source>
        <dbReference type="EMBL" id="TVT55650.1"/>
    </source>
</evidence>
<feature type="transmembrane region" description="Helical" evidence="6">
    <location>
        <begin position="94"/>
        <end position="113"/>
    </location>
</feature>
<dbReference type="AlphaFoldDB" id="A0A558D3Q0"/>
<comment type="caution">
    <text evidence="8">The sequence shown here is derived from an EMBL/GenBank/DDBJ whole genome shotgun (WGS) entry which is preliminary data.</text>
</comment>
<gene>
    <name evidence="8" type="ORF">FHK82_08100</name>
</gene>
<dbReference type="Proteomes" id="UP000317355">
    <property type="component" value="Unassembled WGS sequence"/>
</dbReference>
<feature type="domain" description="EamA" evidence="7">
    <location>
        <begin position="12"/>
        <end position="139"/>
    </location>
</feature>
<comment type="subcellular location">
    <subcellularLocation>
        <location evidence="1">Membrane</location>
        <topology evidence="1">Multi-pass membrane protein</topology>
    </subcellularLocation>
</comment>
<evidence type="ECO:0000256" key="4">
    <source>
        <dbReference type="ARBA" id="ARBA00022989"/>
    </source>
</evidence>
<keyword evidence="4 6" id="KW-1133">Transmembrane helix</keyword>
<dbReference type="PANTHER" id="PTHR32322:SF2">
    <property type="entry name" value="EAMA DOMAIN-CONTAINING PROTEIN"/>
    <property type="match status" value="1"/>
</dbReference>
<proteinExistence type="inferred from homology"/>
<dbReference type="GO" id="GO:0016020">
    <property type="term" value="C:membrane"/>
    <property type="evidence" value="ECO:0007669"/>
    <property type="project" value="UniProtKB-SubCell"/>
</dbReference>
<reference evidence="8 9" key="1">
    <citation type="submission" date="2019-07" db="EMBL/GenBank/DDBJ databases">
        <title>The pathways for chlorine oxyanion respiration interact through the shared metabolite chlorate.</title>
        <authorList>
            <person name="Barnum T.P."/>
            <person name="Cheng Y."/>
            <person name="Hill K.A."/>
            <person name="Lucas L.N."/>
            <person name="Carlson H.K."/>
            <person name="Coates J.D."/>
        </authorList>
    </citation>
    <scope>NUCLEOTIDE SEQUENCE [LARGE SCALE GENOMIC DNA]</scope>
    <source>
        <strain evidence="8">BK-3</strain>
    </source>
</reference>
<dbReference type="InterPro" id="IPR050638">
    <property type="entry name" value="AA-Vitamin_Transporters"/>
</dbReference>
<feature type="transmembrane region" description="Helical" evidence="6">
    <location>
        <begin position="248"/>
        <end position="265"/>
    </location>
</feature>
<keyword evidence="3 6" id="KW-0812">Transmembrane</keyword>
<feature type="transmembrane region" description="Helical" evidence="6">
    <location>
        <begin position="12"/>
        <end position="29"/>
    </location>
</feature>
<evidence type="ECO:0000313" key="9">
    <source>
        <dbReference type="Proteomes" id="UP000317355"/>
    </source>
</evidence>
<dbReference type="STRING" id="1543721.AAY24_04475"/>
<dbReference type="EMBL" id="VMRY01000032">
    <property type="protein sequence ID" value="TVT55650.1"/>
    <property type="molecule type" value="Genomic_DNA"/>
</dbReference>
<dbReference type="PANTHER" id="PTHR32322">
    <property type="entry name" value="INNER MEMBRANE TRANSPORTER"/>
    <property type="match status" value="1"/>
</dbReference>
<feature type="domain" description="EamA" evidence="7">
    <location>
        <begin position="156"/>
        <end position="288"/>
    </location>
</feature>
<keyword evidence="5 6" id="KW-0472">Membrane</keyword>